<dbReference type="EMBL" id="AECZ01000009">
    <property type="protein sequence ID" value="EFL51506.1"/>
    <property type="molecule type" value="Genomic_DNA"/>
</dbReference>
<organism evidence="2 3">
    <name type="scientific">Solidesulfovibrio fructosivorans JJ]</name>
    <dbReference type="NCBI Taxonomy" id="596151"/>
    <lineage>
        <taxon>Bacteria</taxon>
        <taxon>Pseudomonadati</taxon>
        <taxon>Thermodesulfobacteriota</taxon>
        <taxon>Desulfovibrionia</taxon>
        <taxon>Desulfovibrionales</taxon>
        <taxon>Desulfovibrionaceae</taxon>
        <taxon>Solidesulfovibrio</taxon>
    </lineage>
</organism>
<dbReference type="Proteomes" id="UP000006250">
    <property type="component" value="Unassembled WGS sequence"/>
</dbReference>
<gene>
    <name evidence="2" type="ORF">DesfrDRAFT_1667</name>
</gene>
<proteinExistence type="predicted"/>
<comment type="caution">
    <text evidence="2">The sequence shown here is derived from an EMBL/GenBank/DDBJ whole genome shotgun (WGS) entry which is preliminary data.</text>
</comment>
<evidence type="ECO:0000256" key="1">
    <source>
        <dbReference type="SAM" id="MobiDB-lite"/>
    </source>
</evidence>
<accession>E1JVL8</accession>
<dbReference type="RefSeq" id="WP_005992891.1">
    <property type="nucleotide sequence ID" value="NZ_AECZ01000009.1"/>
</dbReference>
<sequence>MTGMGYSLDEGARLIGVLLADCRFEAKVNHRGQYFYEARSWQRGRPVLCRLGVADLSRLPHSLFEEIWCGYYDANEPDSMLDDALHPNIFACLDAAGFGPKNRPRGKTATRRPRASRRGADPR</sequence>
<feature type="compositionally biased region" description="Basic residues" evidence="1">
    <location>
        <begin position="102"/>
        <end position="117"/>
    </location>
</feature>
<protein>
    <submittedName>
        <fullName evidence="2">Uncharacterized protein</fullName>
    </submittedName>
</protein>
<reference evidence="2 3" key="1">
    <citation type="submission" date="2010-08" db="EMBL/GenBank/DDBJ databases">
        <title>The draft genome of Desulfovibrio fructosovorans JJ.</title>
        <authorList>
            <consortium name="US DOE Joint Genome Institute (JGI-PGF)"/>
            <person name="Lucas S."/>
            <person name="Copeland A."/>
            <person name="Lapidus A."/>
            <person name="Cheng J.-F."/>
            <person name="Bruce D."/>
            <person name="Goodwin L."/>
            <person name="Pitluck S."/>
            <person name="Land M.L."/>
            <person name="Hauser L."/>
            <person name="Chang Y.-J."/>
            <person name="Jeffries C."/>
            <person name="Wall J.D."/>
            <person name="Stahl D.A."/>
            <person name="Arkin A.P."/>
            <person name="Dehal P."/>
            <person name="Stolyar S.M."/>
            <person name="Hazen T.C."/>
            <person name="Woyke T.J."/>
        </authorList>
    </citation>
    <scope>NUCLEOTIDE SEQUENCE [LARGE SCALE GENOMIC DNA]</scope>
    <source>
        <strain evidence="2 3">JJ</strain>
    </source>
</reference>
<evidence type="ECO:0000313" key="2">
    <source>
        <dbReference type="EMBL" id="EFL51506.1"/>
    </source>
</evidence>
<evidence type="ECO:0000313" key="3">
    <source>
        <dbReference type="Proteomes" id="UP000006250"/>
    </source>
</evidence>
<name>E1JVL8_SOLFR</name>
<keyword evidence="3" id="KW-1185">Reference proteome</keyword>
<dbReference type="AlphaFoldDB" id="E1JVL8"/>
<feature type="region of interest" description="Disordered" evidence="1">
    <location>
        <begin position="96"/>
        <end position="123"/>
    </location>
</feature>
<dbReference type="eggNOG" id="ENOG503183W">
    <property type="taxonomic scope" value="Bacteria"/>
</dbReference>